<sequence length="473" mass="52773">MTRAKAAPVKPPPTISVLLTIIVQGLLVLIQTGRKKTTLGTMAHTSGSTEPALSEALGADDINVSFPAPRPASVFQLAGATTTGSGRFVLPDVALRKVVKKPIFENFDETAYNVKPPTQMLRFIDGLRYHKPTPEESETLNLSSATERIYLHVLNDILMMCGARKGARFSSLDVNRLRIIAEGLESRYEAVDETFHSLPTEVMRYRFPGVKKLEDDPSHFEFLCNRRRNSLVGMEGLDPEDQVRRQAFHFQWLARQYVVTFAQLKTAMQEICDRVQKDMAALGGMSAPTLADINDAVEAEFEAKTHRPFPTFLFVLIQKYHRERRNKSTAWSTDSDEPPVDSIGQFALYLSSILLQPAPMTVAELHSVQVLLQVVKAEFHVDYHSMVLVVTKVVHADGQVIVNTSCLDSGTNGAEHHRRNGDVRVLTHDALGSLLFAFLTTVRELRLVPREKELLNRGKKKEMKKGVDDASIG</sequence>
<evidence type="ECO:0000313" key="3">
    <source>
        <dbReference type="Proteomes" id="UP001259832"/>
    </source>
</evidence>
<organism evidence="2 3">
    <name type="scientific">Phytophthora citrophthora</name>
    <dbReference type="NCBI Taxonomy" id="4793"/>
    <lineage>
        <taxon>Eukaryota</taxon>
        <taxon>Sar</taxon>
        <taxon>Stramenopiles</taxon>
        <taxon>Oomycota</taxon>
        <taxon>Peronosporomycetes</taxon>
        <taxon>Peronosporales</taxon>
        <taxon>Peronosporaceae</taxon>
        <taxon>Phytophthora</taxon>
    </lineage>
</organism>
<comment type="caution">
    <text evidence="2">The sequence shown here is derived from an EMBL/GenBank/DDBJ whole genome shotgun (WGS) entry which is preliminary data.</text>
</comment>
<keyword evidence="1" id="KW-1133">Transmembrane helix</keyword>
<accession>A0AAD9G0H0</accession>
<evidence type="ECO:0000256" key="1">
    <source>
        <dbReference type="SAM" id="Phobius"/>
    </source>
</evidence>
<keyword evidence="3" id="KW-1185">Reference proteome</keyword>
<feature type="transmembrane region" description="Helical" evidence="1">
    <location>
        <begin position="12"/>
        <end position="30"/>
    </location>
</feature>
<protein>
    <submittedName>
        <fullName evidence="2">Uncharacterized protein</fullName>
    </submittedName>
</protein>
<keyword evidence="1" id="KW-0472">Membrane</keyword>
<name>A0AAD9G0H0_9STRA</name>
<dbReference type="AlphaFoldDB" id="A0AAD9G0H0"/>
<gene>
    <name evidence="2" type="ORF">P3T76_014779</name>
</gene>
<dbReference type="EMBL" id="JASMQC010000045">
    <property type="protein sequence ID" value="KAK1929744.1"/>
    <property type="molecule type" value="Genomic_DNA"/>
</dbReference>
<evidence type="ECO:0000313" key="2">
    <source>
        <dbReference type="EMBL" id="KAK1929744.1"/>
    </source>
</evidence>
<keyword evidence="1" id="KW-0812">Transmembrane</keyword>
<proteinExistence type="predicted"/>
<dbReference type="Proteomes" id="UP001259832">
    <property type="component" value="Unassembled WGS sequence"/>
</dbReference>
<reference evidence="2" key="1">
    <citation type="submission" date="2023-08" db="EMBL/GenBank/DDBJ databases">
        <title>Reference Genome Resource for the Citrus Pathogen Phytophthora citrophthora.</title>
        <authorList>
            <person name="Moller H."/>
            <person name="Coetzee B."/>
            <person name="Rose L.J."/>
            <person name="Van Niekerk J.M."/>
        </authorList>
    </citation>
    <scope>NUCLEOTIDE SEQUENCE</scope>
    <source>
        <strain evidence="2">STE-U-9442</strain>
    </source>
</reference>